<evidence type="ECO:0000259" key="1">
    <source>
        <dbReference type="Pfam" id="PF01695"/>
    </source>
</evidence>
<dbReference type="AlphaFoldDB" id="A0A4R0VUM0"/>
<feature type="domain" description="IstB-like ATP-binding" evidence="1">
    <location>
        <begin position="36"/>
        <end position="102"/>
    </location>
</feature>
<accession>A0A4R0VUM0</accession>
<dbReference type="EMBL" id="SHTI01000014">
    <property type="protein sequence ID" value="TCF71150.1"/>
    <property type="molecule type" value="Genomic_DNA"/>
</dbReference>
<reference evidence="2 3" key="1">
    <citation type="journal article" date="2018" name="Sci. Rep.">
        <title>Genomic diversity and distribution of Bifidobacterium longum subsp. longum across the human lifespan.</title>
        <authorList>
            <person name="Odamaki T."/>
            <person name="Bottacini F."/>
            <person name="Kato K."/>
            <person name="Mitsuyama E."/>
            <person name="Yoshida K."/>
            <person name="Horigome A."/>
            <person name="Xiao J.Z."/>
            <person name="van Sinderen D."/>
        </authorList>
    </citation>
    <scope>NUCLEOTIDE SEQUENCE [LARGE SCALE GENOMIC DNA]</scope>
    <source>
        <strain evidence="2 3">MCC10119</strain>
    </source>
</reference>
<proteinExistence type="predicted"/>
<protein>
    <submittedName>
        <fullName evidence="2">Transposase</fullName>
    </submittedName>
</protein>
<dbReference type="Pfam" id="PF01695">
    <property type="entry name" value="IstB_IS21"/>
    <property type="match status" value="1"/>
</dbReference>
<comment type="caution">
    <text evidence="2">The sequence shown here is derived from an EMBL/GenBank/DDBJ whole genome shotgun (WGS) entry which is preliminary data.</text>
</comment>
<sequence length="113" mass="12906">MNTKTDEGLYEKARKLFISKASIDEFAGWATPRQVDAVHRLLDTELANRERAKHDRLLRRARFPVAKGLDGYDFTNVRLPDGYMLDELLGLGFIPRAQDLVFYVCFSKLASAL</sequence>
<dbReference type="Proteomes" id="UP000292729">
    <property type="component" value="Unassembled WGS sequence"/>
</dbReference>
<name>A0A4R0VUM0_BIFLL</name>
<gene>
    <name evidence="2" type="ORF">MCC10119_0821</name>
</gene>
<dbReference type="GO" id="GO:0005524">
    <property type="term" value="F:ATP binding"/>
    <property type="evidence" value="ECO:0007669"/>
    <property type="project" value="InterPro"/>
</dbReference>
<dbReference type="InterPro" id="IPR002611">
    <property type="entry name" value="IstB_ATP-bd"/>
</dbReference>
<organism evidence="2 3">
    <name type="scientific">Bifidobacterium longum subsp. longum</name>
    <dbReference type="NCBI Taxonomy" id="1679"/>
    <lineage>
        <taxon>Bacteria</taxon>
        <taxon>Bacillati</taxon>
        <taxon>Actinomycetota</taxon>
        <taxon>Actinomycetes</taxon>
        <taxon>Bifidobacteriales</taxon>
        <taxon>Bifidobacteriaceae</taxon>
        <taxon>Bifidobacterium</taxon>
    </lineage>
</organism>
<evidence type="ECO:0000313" key="3">
    <source>
        <dbReference type="Proteomes" id="UP000292729"/>
    </source>
</evidence>
<evidence type="ECO:0000313" key="2">
    <source>
        <dbReference type="EMBL" id="TCF71150.1"/>
    </source>
</evidence>